<protein>
    <submittedName>
        <fullName evidence="1">HAD hydrolase family protein</fullName>
    </submittedName>
</protein>
<evidence type="ECO:0000313" key="2">
    <source>
        <dbReference type="Proteomes" id="UP001237917"/>
    </source>
</evidence>
<dbReference type="InterPro" id="IPR036412">
    <property type="entry name" value="HAD-like_sf"/>
</dbReference>
<dbReference type="Pfam" id="PF08282">
    <property type="entry name" value="Hydrolase_3"/>
    <property type="match status" value="1"/>
</dbReference>
<dbReference type="EMBL" id="JASOPU010000016">
    <property type="protein sequence ID" value="MDK7293727.1"/>
    <property type="molecule type" value="Genomic_DNA"/>
</dbReference>
<dbReference type="Gene3D" id="3.40.50.1000">
    <property type="entry name" value="HAD superfamily/HAD-like"/>
    <property type="match status" value="1"/>
</dbReference>
<comment type="caution">
    <text evidence="1">The sequence shown here is derived from an EMBL/GenBank/DDBJ whole genome shotgun (WGS) entry which is preliminary data.</text>
</comment>
<dbReference type="SUPFAM" id="SSF56784">
    <property type="entry name" value="HAD-like"/>
    <property type="match status" value="1"/>
</dbReference>
<evidence type="ECO:0000313" key="1">
    <source>
        <dbReference type="EMBL" id="MDK7293727.1"/>
    </source>
</evidence>
<gene>
    <name evidence="1" type="ORF">QP487_09835</name>
</gene>
<dbReference type="InterPro" id="IPR023214">
    <property type="entry name" value="HAD_sf"/>
</dbReference>
<dbReference type="AlphaFoldDB" id="A0AAW6YCH4"/>
<dbReference type="GO" id="GO:0016787">
    <property type="term" value="F:hydrolase activity"/>
    <property type="evidence" value="ECO:0007669"/>
    <property type="project" value="UniProtKB-KW"/>
</dbReference>
<proteinExistence type="predicted"/>
<reference evidence="1" key="1">
    <citation type="submission" date="2023-05" db="EMBL/GenBank/DDBJ databases">
        <title>Cataloging the Phylogenetic Diversity of Human Bladder Bacteria.</title>
        <authorList>
            <person name="Du J."/>
        </authorList>
    </citation>
    <scope>NUCLEOTIDE SEQUENCE</scope>
    <source>
        <strain evidence="1">UMB0765</strain>
    </source>
</reference>
<keyword evidence="1" id="KW-0378">Hydrolase</keyword>
<organism evidence="1 2">
    <name type="scientific">Streptococcus pasteurianus</name>
    <dbReference type="NCBI Taxonomy" id="197614"/>
    <lineage>
        <taxon>Bacteria</taxon>
        <taxon>Bacillati</taxon>
        <taxon>Bacillota</taxon>
        <taxon>Bacilli</taxon>
        <taxon>Lactobacillales</taxon>
        <taxon>Streptococcaceae</taxon>
        <taxon>Streptococcus</taxon>
    </lineage>
</organism>
<dbReference type="Proteomes" id="UP001237917">
    <property type="component" value="Unassembled WGS sequence"/>
</dbReference>
<sequence>MNYMLSHFQFEADVRKIKDQVVKIDILELNPTKYVQKLMEINQWDSNEIYVFGYGDNDSDMLDYFNHSYTPSNVSEKAKCNVFLTYEEVVLSAASFWDTKYKFNFYVILYKLGTTFIQ</sequence>
<accession>A0AAW6YCH4</accession>
<name>A0AAW6YCH4_9STRE</name>